<accession>A0A5P1DDA7</accession>
<dbReference type="OrthoDB" id="7031595at2"/>
<gene>
    <name evidence="1" type="ORF">FRT59_16175</name>
</gene>
<proteinExistence type="predicted"/>
<organism evidence="1 2">
    <name type="scientific">Pseudomonas haemolytica</name>
    <dbReference type="NCBI Taxonomy" id="2600065"/>
    <lineage>
        <taxon>Bacteria</taxon>
        <taxon>Pseudomonadati</taxon>
        <taxon>Pseudomonadota</taxon>
        <taxon>Gammaproteobacteria</taxon>
        <taxon>Pseudomonadales</taxon>
        <taxon>Pseudomonadaceae</taxon>
        <taxon>Pseudomonas</taxon>
    </lineage>
</organism>
<dbReference type="AlphaFoldDB" id="A0A5P1DDA7"/>
<dbReference type="EMBL" id="VOIW01000004">
    <property type="protein sequence ID" value="MRJ38495.1"/>
    <property type="molecule type" value="Genomic_DNA"/>
</dbReference>
<sequence length="253" mass="27376">MTTNVICRTKKLLTSDSRWSCSIVGYPDHIAFVDNTGFDKLAVRQAHALVFAGDGELIAAWKAWFTAKSLDFGKMPGFHRLIPGTNILESIVISLVKKPSCDVMFSSGNFMAHGEEARFSGSGAQFAKDCYARNLCGRTAITTAGQSDPATGGETKFVELETGSTNLTVLQATLNELKNALNVRGFVMDTTTKTVTPINAWQPGSADAKRAIVSSVASISAPTGLPTRCWSDQEQNEFVKALREVEREEAAMQ</sequence>
<dbReference type="Proteomes" id="UP000408764">
    <property type="component" value="Unassembled WGS sequence"/>
</dbReference>
<name>A0A5P1DDA7_9PSED</name>
<protein>
    <submittedName>
        <fullName evidence="1">Uncharacterized protein</fullName>
    </submittedName>
</protein>
<comment type="caution">
    <text evidence="1">The sequence shown here is derived from an EMBL/GenBank/DDBJ whole genome shotgun (WGS) entry which is preliminary data.</text>
</comment>
<reference evidence="1 2" key="1">
    <citation type="submission" date="2019-08" db="EMBL/GenBank/DDBJ databases">
        <title>Pseudomonas haemolytica sp. nov. isolated from raw milk and skim milk concentrate.</title>
        <authorList>
            <person name="Hofmann K."/>
            <person name="Huptas C."/>
            <person name="Doll E."/>
            <person name="Scherer S."/>
            <person name="Wenning M."/>
        </authorList>
    </citation>
    <scope>NUCLEOTIDE SEQUENCE [LARGE SCALE GENOMIC DNA]</scope>
    <source>
        <strain evidence="1 2">DSM 108987</strain>
    </source>
</reference>
<evidence type="ECO:0000313" key="2">
    <source>
        <dbReference type="Proteomes" id="UP000408764"/>
    </source>
</evidence>
<evidence type="ECO:0000313" key="1">
    <source>
        <dbReference type="EMBL" id="MRJ38495.1"/>
    </source>
</evidence>
<dbReference type="RefSeq" id="WP_153871648.1">
    <property type="nucleotide sequence ID" value="NZ_VOIW01000004.1"/>
</dbReference>